<dbReference type="PANTHER" id="PTHR19303">
    <property type="entry name" value="TRANSPOSON"/>
    <property type="match status" value="1"/>
</dbReference>
<accession>A0A8B7P595</accession>
<dbReference type="InterPro" id="IPR036397">
    <property type="entry name" value="RNaseH_sf"/>
</dbReference>
<dbReference type="PANTHER" id="PTHR19303:SF74">
    <property type="entry name" value="POGO TRANSPOSABLE ELEMENT WITH KRAB DOMAIN"/>
    <property type="match status" value="1"/>
</dbReference>
<dbReference type="GO" id="GO:0003677">
    <property type="term" value="F:DNA binding"/>
    <property type="evidence" value="ECO:0007669"/>
    <property type="project" value="TreeGrafter"/>
</dbReference>
<evidence type="ECO:0000313" key="3">
    <source>
        <dbReference type="RefSeq" id="XP_018020256.1"/>
    </source>
</evidence>
<dbReference type="Gene3D" id="3.30.420.10">
    <property type="entry name" value="Ribonuclease H-like superfamily/Ribonuclease H"/>
    <property type="match status" value="1"/>
</dbReference>
<proteinExistence type="predicted"/>
<keyword evidence="2" id="KW-1185">Reference proteome</keyword>
<dbReference type="InterPro" id="IPR004875">
    <property type="entry name" value="DDE_SF_endonuclease_dom"/>
</dbReference>
<gene>
    <name evidence="3" type="primary">LOC108676651</name>
</gene>
<sequence length="783" mass="87773">MGRKYKKVAKPYNEATMMQACQEIEEGASLRVTAAKYNIGYGKMQRTVRLHRMDSKAEDHRGKKLVLSREIEMTILNCIKGMEQMGMSPPITELQNILQDWLVANQYVTSFKDNRPGLDWVYSFLKRHGLCLKKGGQMQLARKTVTSDPFIIYGFYDLLEKVINDLGIANRPQCIYNLDETCFPTDPSKTKTIGTKGVKTVRVTHGSNRENTTVLATACADGTALDPLIVFKGKRMQTTWVGDQALPLTQYAVTDSGWMTSSVFEDFFCQFVKTTQNTCPILLIVDGHISHTSLATVELAAENNITILKLPPHCTDVLQPLDVACFAPLKSYYDKKLLEFTQGTGGREPLRKDRFVNMLSSVWRTGLSEKNIVAGFRATGIHPLDKSRYVTSRLDKVKLKMYHAWVEAGKKKDENGHPVLHPTDAEESIELSEIENDASTAEEQNEAFAASALATTATKSTGQVTHGLAMPKASTPVTPEMSDPGCSFWQTSCPDLRVVLKDIPSKALIEEVIQRDTSWKSLFNILSSKVSEMNTERIMPTPSHSLEAVLQARGQPAGPAQKKRKVVQMDAIVISDEKCRQQMAAMAAAKNKVKKQCIVEKQKQPVAAKRLTQKDISDDSDTSCDSSIEMNMINNSDNLMPANLIQTKGTNEETMENITNDEMTDNQSGIRIDDDAVGKYVAVLYTDPKTTYFWGKITKVFSNDENSNVTDIEVDFLQKKTITSDPSSWTWDNKRQKEIQIISIEYVLFGPVCPNFKNKFFQFPDVEATAILQKIKEKRLHQD</sequence>
<dbReference type="RefSeq" id="XP_018020256.1">
    <property type="nucleotide sequence ID" value="XM_018164767.2"/>
</dbReference>
<feature type="domain" description="DDE-1" evidence="1">
    <location>
        <begin position="211"/>
        <end position="376"/>
    </location>
</feature>
<dbReference type="OrthoDB" id="6368702at2759"/>
<dbReference type="KEGG" id="hazt:108676651"/>
<organism evidence="2 3">
    <name type="scientific">Hyalella azteca</name>
    <name type="common">Amphipod</name>
    <dbReference type="NCBI Taxonomy" id="294128"/>
    <lineage>
        <taxon>Eukaryota</taxon>
        <taxon>Metazoa</taxon>
        <taxon>Ecdysozoa</taxon>
        <taxon>Arthropoda</taxon>
        <taxon>Crustacea</taxon>
        <taxon>Multicrustacea</taxon>
        <taxon>Malacostraca</taxon>
        <taxon>Eumalacostraca</taxon>
        <taxon>Peracarida</taxon>
        <taxon>Amphipoda</taxon>
        <taxon>Senticaudata</taxon>
        <taxon>Talitrida</taxon>
        <taxon>Talitroidea</taxon>
        <taxon>Hyalellidae</taxon>
        <taxon>Hyalella</taxon>
    </lineage>
</organism>
<dbReference type="Pfam" id="PF03184">
    <property type="entry name" value="DDE_1"/>
    <property type="match status" value="1"/>
</dbReference>
<dbReference type="GO" id="GO:0005634">
    <property type="term" value="C:nucleus"/>
    <property type="evidence" value="ECO:0007669"/>
    <property type="project" value="TreeGrafter"/>
</dbReference>
<evidence type="ECO:0000313" key="2">
    <source>
        <dbReference type="Proteomes" id="UP000694843"/>
    </source>
</evidence>
<protein>
    <submittedName>
        <fullName evidence="3">Uncharacterized protein LOC108676651</fullName>
    </submittedName>
</protein>
<dbReference type="Proteomes" id="UP000694843">
    <property type="component" value="Unplaced"/>
</dbReference>
<reference evidence="3" key="1">
    <citation type="submission" date="2025-08" db="UniProtKB">
        <authorList>
            <consortium name="RefSeq"/>
        </authorList>
    </citation>
    <scope>IDENTIFICATION</scope>
    <source>
        <tissue evidence="3">Whole organism</tissue>
    </source>
</reference>
<dbReference type="AlphaFoldDB" id="A0A8B7P595"/>
<dbReference type="GeneID" id="108676651"/>
<dbReference type="OMA" id="MNTERIM"/>
<name>A0A8B7P595_HYAAZ</name>
<dbReference type="InterPro" id="IPR050863">
    <property type="entry name" value="CenT-Element_Derived"/>
</dbReference>
<evidence type="ECO:0000259" key="1">
    <source>
        <dbReference type="Pfam" id="PF03184"/>
    </source>
</evidence>